<reference evidence="1" key="1">
    <citation type="journal article" date="2023" name="G3 (Bethesda)">
        <title>A reference genome for the long-term kleptoplast-retaining sea slug Elysia crispata morphotype clarki.</title>
        <authorList>
            <person name="Eastman K.E."/>
            <person name="Pendleton A.L."/>
            <person name="Shaikh M.A."/>
            <person name="Suttiyut T."/>
            <person name="Ogas R."/>
            <person name="Tomko P."/>
            <person name="Gavelis G."/>
            <person name="Widhalm J.R."/>
            <person name="Wisecaver J.H."/>
        </authorList>
    </citation>
    <scope>NUCLEOTIDE SEQUENCE</scope>
    <source>
        <strain evidence="1">ECLA1</strain>
    </source>
</reference>
<protein>
    <submittedName>
        <fullName evidence="1">Uncharacterized protein</fullName>
    </submittedName>
</protein>
<dbReference type="AlphaFoldDB" id="A0AAE1CJX3"/>
<evidence type="ECO:0000313" key="1">
    <source>
        <dbReference type="EMBL" id="KAK3701014.1"/>
    </source>
</evidence>
<comment type="caution">
    <text evidence="1">The sequence shown here is derived from an EMBL/GenBank/DDBJ whole genome shotgun (WGS) entry which is preliminary data.</text>
</comment>
<evidence type="ECO:0000313" key="2">
    <source>
        <dbReference type="Proteomes" id="UP001283361"/>
    </source>
</evidence>
<sequence length="72" mass="7542">MTLLGVCAVLRGKDWGDASLLQILAQRSMDEQTTRSGSTSSDGSGSTAMAAVTVDKVMAAVWGFSDMDQTIL</sequence>
<dbReference type="Proteomes" id="UP001283361">
    <property type="component" value="Unassembled WGS sequence"/>
</dbReference>
<proteinExistence type="predicted"/>
<keyword evidence="2" id="KW-1185">Reference proteome</keyword>
<gene>
    <name evidence="1" type="ORF">RRG08_063267</name>
</gene>
<dbReference type="EMBL" id="JAWDGP010007899">
    <property type="protein sequence ID" value="KAK3701014.1"/>
    <property type="molecule type" value="Genomic_DNA"/>
</dbReference>
<accession>A0AAE1CJX3</accession>
<organism evidence="1 2">
    <name type="scientific">Elysia crispata</name>
    <name type="common">lettuce slug</name>
    <dbReference type="NCBI Taxonomy" id="231223"/>
    <lineage>
        <taxon>Eukaryota</taxon>
        <taxon>Metazoa</taxon>
        <taxon>Spiralia</taxon>
        <taxon>Lophotrochozoa</taxon>
        <taxon>Mollusca</taxon>
        <taxon>Gastropoda</taxon>
        <taxon>Heterobranchia</taxon>
        <taxon>Euthyneura</taxon>
        <taxon>Panpulmonata</taxon>
        <taxon>Sacoglossa</taxon>
        <taxon>Placobranchoidea</taxon>
        <taxon>Plakobranchidae</taxon>
        <taxon>Elysia</taxon>
    </lineage>
</organism>
<name>A0AAE1CJX3_9GAST</name>